<evidence type="ECO:0000313" key="1">
    <source>
        <dbReference type="EMBL" id="USD22391.1"/>
    </source>
</evidence>
<evidence type="ECO:0000313" key="2">
    <source>
        <dbReference type="Proteomes" id="UP001055658"/>
    </source>
</evidence>
<dbReference type="Proteomes" id="UP001055658">
    <property type="component" value="Chromosome"/>
</dbReference>
<keyword evidence="2" id="KW-1185">Reference proteome</keyword>
<keyword evidence="1" id="KW-0489">Methyltransferase</keyword>
<dbReference type="GO" id="GO:0008168">
    <property type="term" value="F:methyltransferase activity"/>
    <property type="evidence" value="ECO:0007669"/>
    <property type="project" value="UniProtKB-KW"/>
</dbReference>
<gene>
    <name evidence="1" type="ORF">MJO52_04470</name>
</gene>
<organism evidence="1 2">
    <name type="scientific">Microbulbifer variabilis</name>
    <dbReference type="NCBI Taxonomy" id="266805"/>
    <lineage>
        <taxon>Bacteria</taxon>
        <taxon>Pseudomonadati</taxon>
        <taxon>Pseudomonadota</taxon>
        <taxon>Gammaproteobacteria</taxon>
        <taxon>Cellvibrionales</taxon>
        <taxon>Microbulbiferaceae</taxon>
        <taxon>Microbulbifer</taxon>
    </lineage>
</organism>
<dbReference type="Gene3D" id="3.40.50.150">
    <property type="entry name" value="Vaccinia Virus protein VP39"/>
    <property type="match status" value="1"/>
</dbReference>
<dbReference type="InterPro" id="IPR029063">
    <property type="entry name" value="SAM-dependent_MTases_sf"/>
</dbReference>
<dbReference type="SUPFAM" id="SSF53335">
    <property type="entry name" value="S-adenosyl-L-methionine-dependent methyltransferases"/>
    <property type="match status" value="1"/>
</dbReference>
<dbReference type="RefSeq" id="WP_252084750.1">
    <property type="nucleotide sequence ID" value="NZ_CP092418.1"/>
</dbReference>
<dbReference type="GO" id="GO:0032259">
    <property type="term" value="P:methylation"/>
    <property type="evidence" value="ECO:0007669"/>
    <property type="project" value="UniProtKB-KW"/>
</dbReference>
<keyword evidence="1" id="KW-0808">Transferase</keyword>
<protein>
    <submittedName>
        <fullName evidence="1">Class I SAM-dependent methyltransferase</fullName>
    </submittedName>
</protein>
<reference evidence="1" key="1">
    <citation type="submission" date="2022-02" db="EMBL/GenBank/DDBJ databases">
        <title>Coral-associated bacteria.</title>
        <authorList>
            <person name="Tang K."/>
            <person name="Wang X."/>
        </authorList>
    </citation>
    <scope>NUCLEOTIDE SEQUENCE</scope>
    <source>
        <strain evidence="1">SCSIO 43006</strain>
    </source>
</reference>
<sequence length="287" mass="32593">MKLDDLDTILKSIEEKIIQSGKDNASKLTRDLITVQNRVYAQLESLSWLQKRLSIKGQLPPLRGWAASPDVLLLLHTHIMSTRPAIVVELGSGASTLVIADALRQNGVGKLISIEHSDNYGAQTLSTLEVEYLQSWVDLRVGDLELWSGKHLNSDDSNSPCHWYPLSLFDGIDNIDLLWIDGPPGATCPYSRYPALPALFNKLTSRAEVWMDDTIRKEEKTICERWVKDHNFSLEYLTLEKGLGRMKNLNNIEDSLSSQFLKNFTKNDPKYLKSLERNMSFFKQSNL</sequence>
<proteinExistence type="predicted"/>
<name>A0ABY4VDM4_9GAMM</name>
<dbReference type="Pfam" id="PF13578">
    <property type="entry name" value="Methyltransf_24"/>
    <property type="match status" value="1"/>
</dbReference>
<dbReference type="EMBL" id="CP092418">
    <property type="protein sequence ID" value="USD22391.1"/>
    <property type="molecule type" value="Genomic_DNA"/>
</dbReference>
<accession>A0ABY4VDM4</accession>